<sequence length="72" mass="8099">MKPAKREGAAKSANRRELIDTGTNKLFVRRNERGTSFKEVVDVSGSLRSDRRQKARTVSKPGQGDRGDRGRR</sequence>
<accession>A0ABS6IJ55</accession>
<proteinExistence type="predicted"/>
<reference evidence="2 3" key="1">
    <citation type="submission" date="2021-06" db="EMBL/GenBank/DDBJ databases">
        <authorList>
            <person name="Lee D.H."/>
        </authorList>
    </citation>
    <scope>NUCLEOTIDE SEQUENCE [LARGE SCALE GENOMIC DNA]</scope>
    <source>
        <strain evidence="2 3">MMS21-HV4-11</strain>
    </source>
</reference>
<dbReference type="EMBL" id="JAHOPB010000001">
    <property type="protein sequence ID" value="MBU8874634.1"/>
    <property type="molecule type" value="Genomic_DNA"/>
</dbReference>
<evidence type="ECO:0000313" key="3">
    <source>
        <dbReference type="Proteomes" id="UP000727907"/>
    </source>
</evidence>
<name>A0ABS6IJ55_9HYPH</name>
<feature type="compositionally biased region" description="Basic and acidic residues" evidence="1">
    <location>
        <begin position="63"/>
        <end position="72"/>
    </location>
</feature>
<comment type="caution">
    <text evidence="2">The sequence shown here is derived from an EMBL/GenBank/DDBJ whole genome shotgun (WGS) entry which is preliminary data.</text>
</comment>
<dbReference type="RefSeq" id="WP_216963812.1">
    <property type="nucleotide sequence ID" value="NZ_JAHOPB010000001.1"/>
</dbReference>
<evidence type="ECO:0000313" key="2">
    <source>
        <dbReference type="EMBL" id="MBU8874634.1"/>
    </source>
</evidence>
<protein>
    <submittedName>
        <fullName evidence="2">Uncharacterized protein</fullName>
    </submittedName>
</protein>
<dbReference type="Proteomes" id="UP000727907">
    <property type="component" value="Unassembled WGS sequence"/>
</dbReference>
<organism evidence="2 3">
    <name type="scientific">Reyranella humidisoli</name>
    <dbReference type="NCBI Taxonomy" id="2849149"/>
    <lineage>
        <taxon>Bacteria</taxon>
        <taxon>Pseudomonadati</taxon>
        <taxon>Pseudomonadota</taxon>
        <taxon>Alphaproteobacteria</taxon>
        <taxon>Hyphomicrobiales</taxon>
        <taxon>Reyranellaceae</taxon>
        <taxon>Reyranella</taxon>
    </lineage>
</organism>
<gene>
    <name evidence="2" type="ORF">KQ910_12740</name>
</gene>
<keyword evidence="3" id="KW-1185">Reference proteome</keyword>
<feature type="region of interest" description="Disordered" evidence="1">
    <location>
        <begin position="41"/>
        <end position="72"/>
    </location>
</feature>
<evidence type="ECO:0000256" key="1">
    <source>
        <dbReference type="SAM" id="MobiDB-lite"/>
    </source>
</evidence>